<dbReference type="AlphaFoldDB" id="A0A0D7F2U1"/>
<proteinExistence type="predicted"/>
<dbReference type="EMBL" id="JXXE01000085">
    <property type="protein sequence ID" value="KIZ47403.1"/>
    <property type="molecule type" value="Genomic_DNA"/>
</dbReference>
<organism evidence="2 3">
    <name type="scientific">Rhodopseudomonas palustris</name>
    <dbReference type="NCBI Taxonomy" id="1076"/>
    <lineage>
        <taxon>Bacteria</taxon>
        <taxon>Pseudomonadati</taxon>
        <taxon>Pseudomonadota</taxon>
        <taxon>Alphaproteobacteria</taxon>
        <taxon>Hyphomicrobiales</taxon>
        <taxon>Nitrobacteraceae</taxon>
        <taxon>Rhodopseudomonas</taxon>
    </lineage>
</organism>
<dbReference type="OrthoDB" id="9962907at2"/>
<evidence type="ECO:0000313" key="2">
    <source>
        <dbReference type="EMBL" id="KIZ47403.1"/>
    </source>
</evidence>
<name>A0A0D7F2U1_RHOPL</name>
<evidence type="ECO:0008006" key="4">
    <source>
        <dbReference type="Google" id="ProtNLM"/>
    </source>
</evidence>
<comment type="caution">
    <text evidence="2">The sequence shown here is derived from an EMBL/GenBank/DDBJ whole genome shotgun (WGS) entry which is preliminary data.</text>
</comment>
<keyword evidence="1" id="KW-1133">Transmembrane helix</keyword>
<gene>
    <name evidence="2" type="ORF">OO17_04665</name>
</gene>
<accession>A0A0D7F2U1</accession>
<evidence type="ECO:0000313" key="3">
    <source>
        <dbReference type="Proteomes" id="UP000032515"/>
    </source>
</evidence>
<sequence length="117" mass="12965">MSDVSTSERLQLDILQTLGTLQQQVGVLQAQCAHIIKSQDEADVRRRDMYGKLNRIDGIQADLNRITPLVEAHERKHQRNIGAVWLMRALWTIGGGAAGATMVSWISKLFGAPPPHP</sequence>
<evidence type="ECO:0000256" key="1">
    <source>
        <dbReference type="SAM" id="Phobius"/>
    </source>
</evidence>
<reference evidence="2 3" key="1">
    <citation type="submission" date="2014-11" db="EMBL/GenBank/DDBJ databases">
        <title>Genomics and ecophysiology of heterotrophic nitrogen fixing bacteria isolated from estuarine surface water.</title>
        <authorList>
            <person name="Bentzon-Tilia M."/>
            <person name="Severin I."/>
            <person name="Hansen L.H."/>
            <person name="Riemann L."/>
        </authorList>
    </citation>
    <scope>NUCLEOTIDE SEQUENCE [LARGE SCALE GENOMIC DNA]</scope>
    <source>
        <strain evidence="2 3">BAL398</strain>
    </source>
</reference>
<dbReference type="PATRIC" id="fig|1076.23.peg.6562"/>
<keyword evidence="1" id="KW-0812">Transmembrane</keyword>
<dbReference type="Proteomes" id="UP000032515">
    <property type="component" value="Unassembled WGS sequence"/>
</dbReference>
<dbReference type="RefSeq" id="WP_044406319.1">
    <property type="nucleotide sequence ID" value="NZ_JXXE01000085.1"/>
</dbReference>
<keyword evidence="1" id="KW-0472">Membrane</keyword>
<protein>
    <recommendedName>
        <fullName evidence="4">DUF1515 domain-containing protein</fullName>
    </recommendedName>
</protein>
<feature type="transmembrane region" description="Helical" evidence="1">
    <location>
        <begin position="85"/>
        <end position="107"/>
    </location>
</feature>